<dbReference type="Gene3D" id="3.30.540.10">
    <property type="entry name" value="Fructose-1,6-Bisphosphatase, subunit A, domain 1"/>
    <property type="match status" value="1"/>
</dbReference>
<dbReference type="InterPro" id="IPR000760">
    <property type="entry name" value="Inositol_monophosphatase-like"/>
</dbReference>
<dbReference type="PRINTS" id="PR00377">
    <property type="entry name" value="IMPHPHTASES"/>
</dbReference>
<dbReference type="Proteomes" id="UP001354971">
    <property type="component" value="Unassembled WGS sequence"/>
</dbReference>
<comment type="similarity">
    <text evidence="2">Belongs to the inositol monophosphatase superfamily.</text>
</comment>
<evidence type="ECO:0000256" key="3">
    <source>
        <dbReference type="ARBA" id="ARBA00022723"/>
    </source>
</evidence>
<evidence type="ECO:0000256" key="1">
    <source>
        <dbReference type="ARBA" id="ARBA00001946"/>
    </source>
</evidence>
<evidence type="ECO:0000256" key="4">
    <source>
        <dbReference type="ARBA" id="ARBA00022801"/>
    </source>
</evidence>
<keyword evidence="4 7" id="KW-0378">Hydrolase</keyword>
<dbReference type="InterPro" id="IPR051090">
    <property type="entry name" value="Inositol_monoP_superfamily"/>
</dbReference>
<dbReference type="NCBIfam" id="TIGR02067">
    <property type="entry name" value="his_9_HisN"/>
    <property type="match status" value="1"/>
</dbReference>
<evidence type="ECO:0000313" key="8">
    <source>
        <dbReference type="Proteomes" id="UP001354971"/>
    </source>
</evidence>
<protein>
    <recommendedName>
        <fullName evidence="6">Histidinol-phosphatase</fullName>
        <ecNumber evidence="6">3.1.3.15</ecNumber>
    </recommendedName>
</protein>
<dbReference type="CDD" id="cd01641">
    <property type="entry name" value="Bacterial_IMPase_like_1"/>
    <property type="match status" value="1"/>
</dbReference>
<dbReference type="InterPro" id="IPR011809">
    <property type="entry name" value="His_9_proposed"/>
</dbReference>
<gene>
    <name evidence="7" type="primary">hisN</name>
    <name evidence="7" type="ORF">V0U79_05610</name>
</gene>
<keyword evidence="5" id="KW-0460">Magnesium</keyword>
<name>A0ABU7LPJ4_9PROT</name>
<dbReference type="SUPFAM" id="SSF56655">
    <property type="entry name" value="Carbohydrate phosphatase"/>
    <property type="match status" value="1"/>
</dbReference>
<dbReference type="Pfam" id="PF00459">
    <property type="entry name" value="Inositol_P"/>
    <property type="match status" value="1"/>
</dbReference>
<comment type="caution">
    <text evidence="7">The sequence shown here is derived from an EMBL/GenBank/DDBJ whole genome shotgun (WGS) entry which is preliminary data.</text>
</comment>
<evidence type="ECO:0000256" key="5">
    <source>
        <dbReference type="ARBA" id="ARBA00022842"/>
    </source>
</evidence>
<comment type="cofactor">
    <cofactor evidence="1">
        <name>Mg(2+)</name>
        <dbReference type="ChEBI" id="CHEBI:18420"/>
    </cofactor>
</comment>
<dbReference type="PANTHER" id="PTHR43200:SF6">
    <property type="entry name" value="3'(2'),5'-BISPHOSPHATE NUCLEOTIDASE"/>
    <property type="match status" value="1"/>
</dbReference>
<dbReference type="RefSeq" id="WP_330198498.1">
    <property type="nucleotide sequence ID" value="NZ_JAZDRP010000003.1"/>
</dbReference>
<dbReference type="GO" id="GO:0004401">
    <property type="term" value="F:histidinol-phosphatase activity"/>
    <property type="evidence" value="ECO:0007669"/>
    <property type="project" value="UniProtKB-EC"/>
</dbReference>
<dbReference type="EMBL" id="JAZDRP010000003">
    <property type="protein sequence ID" value="MEE2525835.1"/>
    <property type="molecule type" value="Genomic_DNA"/>
</dbReference>
<evidence type="ECO:0000313" key="7">
    <source>
        <dbReference type="EMBL" id="MEE2525835.1"/>
    </source>
</evidence>
<sequence length="262" mass="27905">MNGRNLETELAFAHRLADAAGAAILPHFRNNTDVENKAGTGFDPVTIADRAAEQAIRDLIAAERPGDGILGEEFPVLPSRNGWSWTLDPIDGTRGFIAGTPTWCVLIALTFDGEPVLGVIDQPHTKERFSGFGGSADLSVNGQKSLLRTSGIPSLDSAILATTDPYLFRDNERDAFGKIRSKVRLTRYGMDAYAYALLAAGGIDLVVESGLNLYDLHALVPVVRAAGGVITNWQGNDDFTTGQLVAAANSSLHAETLALLVS</sequence>
<dbReference type="Gene3D" id="3.40.190.80">
    <property type="match status" value="1"/>
</dbReference>
<proteinExistence type="inferred from homology"/>
<dbReference type="EC" id="3.1.3.15" evidence="6"/>
<reference evidence="7 8" key="1">
    <citation type="submission" date="2024-01" db="EMBL/GenBank/DDBJ databases">
        <title>Hyphobacterium bacterium isolated from marine sediment.</title>
        <authorList>
            <person name="Zhao S."/>
        </authorList>
    </citation>
    <scope>NUCLEOTIDE SEQUENCE [LARGE SCALE GENOMIC DNA]</scope>
    <source>
        <strain evidence="8">HN65</strain>
    </source>
</reference>
<evidence type="ECO:0000256" key="6">
    <source>
        <dbReference type="NCBIfam" id="TIGR02067"/>
    </source>
</evidence>
<accession>A0ABU7LPJ4</accession>
<keyword evidence="8" id="KW-1185">Reference proteome</keyword>
<organism evidence="7 8">
    <name type="scientific">Hyphobacterium lacteum</name>
    <dbReference type="NCBI Taxonomy" id="3116575"/>
    <lineage>
        <taxon>Bacteria</taxon>
        <taxon>Pseudomonadati</taxon>
        <taxon>Pseudomonadota</taxon>
        <taxon>Alphaproteobacteria</taxon>
        <taxon>Maricaulales</taxon>
        <taxon>Maricaulaceae</taxon>
        <taxon>Hyphobacterium</taxon>
    </lineage>
</organism>
<keyword evidence="3" id="KW-0479">Metal-binding</keyword>
<dbReference type="PANTHER" id="PTHR43200">
    <property type="entry name" value="PHOSPHATASE"/>
    <property type="match status" value="1"/>
</dbReference>
<evidence type="ECO:0000256" key="2">
    <source>
        <dbReference type="ARBA" id="ARBA00009759"/>
    </source>
</evidence>